<protein>
    <submittedName>
        <fullName evidence="2">Uncharacterized protein</fullName>
    </submittedName>
</protein>
<organism evidence="2 3">
    <name type="scientific">Symbiodinium microadriaticum</name>
    <name type="common">Dinoflagellate</name>
    <name type="synonym">Zooxanthella microadriatica</name>
    <dbReference type="NCBI Taxonomy" id="2951"/>
    <lineage>
        <taxon>Eukaryota</taxon>
        <taxon>Sar</taxon>
        <taxon>Alveolata</taxon>
        <taxon>Dinophyceae</taxon>
        <taxon>Suessiales</taxon>
        <taxon>Symbiodiniaceae</taxon>
        <taxon>Symbiodinium</taxon>
    </lineage>
</organism>
<dbReference type="AlphaFoldDB" id="A0A1Q9CJX0"/>
<dbReference type="OrthoDB" id="438455at2759"/>
<evidence type="ECO:0000313" key="2">
    <source>
        <dbReference type="EMBL" id="OLP83223.1"/>
    </source>
</evidence>
<comment type="caution">
    <text evidence="2">The sequence shown here is derived from an EMBL/GenBank/DDBJ whole genome shotgun (WGS) entry which is preliminary data.</text>
</comment>
<evidence type="ECO:0000313" key="3">
    <source>
        <dbReference type="Proteomes" id="UP000186817"/>
    </source>
</evidence>
<evidence type="ECO:0000256" key="1">
    <source>
        <dbReference type="SAM" id="MobiDB-lite"/>
    </source>
</evidence>
<feature type="region of interest" description="Disordered" evidence="1">
    <location>
        <begin position="179"/>
        <end position="202"/>
    </location>
</feature>
<name>A0A1Q9CJX0_SYMMI</name>
<reference evidence="2 3" key="1">
    <citation type="submission" date="2016-02" db="EMBL/GenBank/DDBJ databases">
        <title>Genome analysis of coral dinoflagellate symbionts highlights evolutionary adaptations to a symbiotic lifestyle.</title>
        <authorList>
            <person name="Aranda M."/>
            <person name="Li Y."/>
            <person name="Liew Y.J."/>
            <person name="Baumgarten S."/>
            <person name="Simakov O."/>
            <person name="Wilson M."/>
            <person name="Piel J."/>
            <person name="Ashoor H."/>
            <person name="Bougouffa S."/>
            <person name="Bajic V.B."/>
            <person name="Ryu T."/>
            <person name="Ravasi T."/>
            <person name="Bayer T."/>
            <person name="Micklem G."/>
            <person name="Kim H."/>
            <person name="Bhak J."/>
            <person name="Lajeunesse T.C."/>
            <person name="Voolstra C.R."/>
        </authorList>
    </citation>
    <scope>NUCLEOTIDE SEQUENCE [LARGE SCALE GENOMIC DNA]</scope>
    <source>
        <strain evidence="2 3">CCMP2467</strain>
    </source>
</reference>
<dbReference type="EMBL" id="LSRX01001130">
    <property type="protein sequence ID" value="OLP83223.1"/>
    <property type="molecule type" value="Genomic_DNA"/>
</dbReference>
<sequence length="234" mass="25456">MDIQWIRAIAKADKVRSCVQAKFVPEEAEHCPNSECPGHDWQSPAPVPGLTESLMAPMEQPVEVKSVSYCIKLDLPETKDGEDLSLYSARTEQLPSARLPKKLQRPSNNLLFDAPTPAAVGILGEAAEEVMGLSIPASPREDGEAWLEAGPLPGPAPERYADKGQGLSLAQRLLQLDFSDDEEDDGDDGFHTSRHELPEVQADPDVADAEAAEASPIIVEDCQEFIQELDSDDD</sequence>
<proteinExistence type="predicted"/>
<keyword evidence="3" id="KW-1185">Reference proteome</keyword>
<gene>
    <name evidence="2" type="ORF">AK812_SmicGene36029</name>
</gene>
<dbReference type="Proteomes" id="UP000186817">
    <property type="component" value="Unassembled WGS sequence"/>
</dbReference>
<feature type="compositionally biased region" description="Basic and acidic residues" evidence="1">
    <location>
        <begin position="188"/>
        <end position="198"/>
    </location>
</feature>
<accession>A0A1Q9CJX0</accession>